<keyword evidence="2" id="KW-1185">Reference proteome</keyword>
<organism evidence="1 2">
    <name type="scientific">Dunaliella salina</name>
    <name type="common">Green alga</name>
    <name type="synonym">Protococcus salinus</name>
    <dbReference type="NCBI Taxonomy" id="3046"/>
    <lineage>
        <taxon>Eukaryota</taxon>
        <taxon>Viridiplantae</taxon>
        <taxon>Chlorophyta</taxon>
        <taxon>core chlorophytes</taxon>
        <taxon>Chlorophyceae</taxon>
        <taxon>CS clade</taxon>
        <taxon>Chlamydomonadales</taxon>
        <taxon>Dunaliellaceae</taxon>
        <taxon>Dunaliella</taxon>
    </lineage>
</organism>
<dbReference type="Gene3D" id="2.130.10.10">
    <property type="entry name" value="YVTN repeat-like/Quinoprotein amine dehydrogenase"/>
    <property type="match status" value="1"/>
</dbReference>
<dbReference type="SUPFAM" id="SSF50978">
    <property type="entry name" value="WD40 repeat-like"/>
    <property type="match status" value="1"/>
</dbReference>
<protein>
    <submittedName>
        <fullName evidence="1">Uncharacterized protein</fullName>
    </submittedName>
</protein>
<sequence>MFVQRKLRNEPSPHFNNALHLIAPHFGTLSHCSYPLFASCADDAAVHVFHGMVYSDLLTNPLLVPLKVLRGHTVTDHSGVLDVAFHPTQPWLFTAGGDATVCLFCN</sequence>
<reference evidence="1" key="1">
    <citation type="submission" date="2017-08" db="EMBL/GenBank/DDBJ databases">
        <authorList>
            <person name="Polle J.E."/>
            <person name="Barry K."/>
            <person name="Cushman J."/>
            <person name="Schmutz J."/>
            <person name="Tran D."/>
            <person name="Hathwaick L.T."/>
            <person name="Yim W.C."/>
            <person name="Jenkins J."/>
            <person name="Mckie-Krisberg Z.M."/>
            <person name="Prochnik S."/>
            <person name="Lindquist E."/>
            <person name="Dockter R.B."/>
            <person name="Adam C."/>
            <person name="Molina H."/>
            <person name="Bunkerborg J."/>
            <person name="Jin E."/>
            <person name="Buchheim M."/>
            <person name="Magnuson J."/>
        </authorList>
    </citation>
    <scope>NUCLEOTIDE SEQUENCE</scope>
    <source>
        <strain evidence="1">CCAP 19/18</strain>
    </source>
</reference>
<dbReference type="PANTHER" id="PTHR17605:SF0">
    <property type="entry name" value="RIBOSOME BIOGENESIS PROTEIN BOP1"/>
    <property type="match status" value="1"/>
</dbReference>
<dbReference type="EMBL" id="MU070459">
    <property type="protein sequence ID" value="KAF5827642.1"/>
    <property type="molecule type" value="Genomic_DNA"/>
</dbReference>
<dbReference type="InterPro" id="IPR015943">
    <property type="entry name" value="WD40/YVTN_repeat-like_dom_sf"/>
</dbReference>
<evidence type="ECO:0000313" key="2">
    <source>
        <dbReference type="Proteomes" id="UP000815325"/>
    </source>
</evidence>
<accession>A0ABQ7FZ57</accession>
<gene>
    <name evidence="1" type="ORF">DUNSADRAFT_325</name>
</gene>
<evidence type="ECO:0000313" key="1">
    <source>
        <dbReference type="EMBL" id="KAF5827642.1"/>
    </source>
</evidence>
<dbReference type="Proteomes" id="UP000815325">
    <property type="component" value="Unassembled WGS sequence"/>
</dbReference>
<proteinExistence type="predicted"/>
<dbReference type="InterPro" id="IPR001680">
    <property type="entry name" value="WD40_rpt"/>
</dbReference>
<dbReference type="InterPro" id="IPR036322">
    <property type="entry name" value="WD40_repeat_dom_sf"/>
</dbReference>
<comment type="caution">
    <text evidence="1">The sequence shown here is derived from an EMBL/GenBank/DDBJ whole genome shotgun (WGS) entry which is preliminary data.</text>
</comment>
<name>A0ABQ7FZ57_DUNSA</name>
<dbReference type="PANTHER" id="PTHR17605">
    <property type="entry name" value="RIBOSOME BIOGENESIS PROTEIN BOP1 BLOCK OF PROLIFERATION 1 PROTEIN"/>
    <property type="match status" value="1"/>
</dbReference>
<dbReference type="Pfam" id="PF00400">
    <property type="entry name" value="WD40"/>
    <property type="match status" value="1"/>
</dbReference>
<dbReference type="InterPro" id="IPR028598">
    <property type="entry name" value="BOP1/Erb1"/>
</dbReference>
<dbReference type="SMART" id="SM00320">
    <property type="entry name" value="WD40"/>
    <property type="match status" value="1"/>
</dbReference>